<dbReference type="InterPro" id="IPR000160">
    <property type="entry name" value="GGDEF_dom"/>
</dbReference>
<accession>I4C0U4</accession>
<keyword evidence="3" id="KW-0597">Phosphoprotein</keyword>
<evidence type="ECO:0000256" key="2">
    <source>
        <dbReference type="ARBA" id="ARBA00034247"/>
    </source>
</evidence>
<dbReference type="SUPFAM" id="SSF55073">
    <property type="entry name" value="Nucleotide cyclase"/>
    <property type="match status" value="1"/>
</dbReference>
<dbReference type="GO" id="GO:0043709">
    <property type="term" value="P:cell adhesion involved in single-species biofilm formation"/>
    <property type="evidence" value="ECO:0007669"/>
    <property type="project" value="TreeGrafter"/>
</dbReference>
<dbReference type="SMART" id="SM00267">
    <property type="entry name" value="GGDEF"/>
    <property type="match status" value="1"/>
</dbReference>
<dbReference type="eggNOG" id="COG3706">
    <property type="taxonomic scope" value="Bacteria"/>
</dbReference>
<dbReference type="InterPro" id="IPR043128">
    <property type="entry name" value="Rev_trsase/Diguanyl_cyclase"/>
</dbReference>
<feature type="domain" description="Response regulatory" evidence="4">
    <location>
        <begin position="2"/>
        <end position="119"/>
    </location>
</feature>
<evidence type="ECO:0000256" key="3">
    <source>
        <dbReference type="PROSITE-ProRule" id="PRU00169"/>
    </source>
</evidence>
<reference evidence="7" key="1">
    <citation type="submission" date="2012-06" db="EMBL/GenBank/DDBJ databases">
        <title>Complete sequence of chromosome of Desulfomonile tiedjei DSM 6799.</title>
        <authorList>
            <person name="Lucas S."/>
            <person name="Copeland A."/>
            <person name="Lapidus A."/>
            <person name="Glavina del Rio T."/>
            <person name="Dalin E."/>
            <person name="Tice H."/>
            <person name="Bruce D."/>
            <person name="Goodwin L."/>
            <person name="Pitluck S."/>
            <person name="Peters L."/>
            <person name="Ovchinnikova G."/>
            <person name="Zeytun A."/>
            <person name="Lu M."/>
            <person name="Kyrpides N."/>
            <person name="Mavromatis K."/>
            <person name="Ivanova N."/>
            <person name="Brettin T."/>
            <person name="Detter J.C."/>
            <person name="Han C."/>
            <person name="Larimer F."/>
            <person name="Land M."/>
            <person name="Hauser L."/>
            <person name="Markowitz V."/>
            <person name="Cheng J.-F."/>
            <person name="Hugenholtz P."/>
            <person name="Woyke T."/>
            <person name="Wu D."/>
            <person name="Spring S."/>
            <person name="Schroeder M."/>
            <person name="Brambilla E."/>
            <person name="Klenk H.-P."/>
            <person name="Eisen J.A."/>
        </authorList>
    </citation>
    <scope>NUCLEOTIDE SEQUENCE [LARGE SCALE GENOMIC DNA]</scope>
    <source>
        <strain evidence="7">ATCC 49306 / DSM 6799 / DCB-1</strain>
    </source>
</reference>
<sequence>MRVLVADDDPVTRRLLEAQLQKWGHEVIVCADGSCAWRLLSAENAPRLIILDWMMPGIDGVNICREIRKLEQQPYKYLILLTSKSRQDEVIEGLEAGADDYITKPFNPNELKVRIRTGARIVQLHEELTLALEKSRFQASHDSLTSLFNRTAIFQALHSELERSRRESTKLSVILADIDHFKHINDGYGHLAGDAVLKELAKRIASSLRMYDSVGRYGGEEFVIILPGCDEQEARNAAERIRSCIADKPIVTSAGEISCTLSLGVTSAPGTSVKNMDQMLKKADEALYHAKNCGRNRVELCI</sequence>
<dbReference type="PROSITE" id="PS50887">
    <property type="entry name" value="GGDEF"/>
    <property type="match status" value="1"/>
</dbReference>
<dbReference type="Gene3D" id="3.40.50.2300">
    <property type="match status" value="1"/>
</dbReference>
<evidence type="ECO:0000313" key="7">
    <source>
        <dbReference type="Proteomes" id="UP000006055"/>
    </source>
</evidence>
<dbReference type="Pfam" id="PF00072">
    <property type="entry name" value="Response_reg"/>
    <property type="match status" value="1"/>
</dbReference>
<dbReference type="PROSITE" id="PS50110">
    <property type="entry name" value="RESPONSE_REGULATORY"/>
    <property type="match status" value="1"/>
</dbReference>
<proteinExistence type="predicted"/>
<feature type="domain" description="GGDEF" evidence="5">
    <location>
        <begin position="169"/>
        <end position="302"/>
    </location>
</feature>
<dbReference type="OrthoDB" id="9778432at2"/>
<dbReference type="Gene3D" id="3.30.70.270">
    <property type="match status" value="1"/>
</dbReference>
<gene>
    <name evidence="6" type="ordered locus">Desti_0450</name>
</gene>
<comment type="catalytic activity">
    <reaction evidence="2">
        <text>2 GTP = 3',3'-c-di-GMP + 2 diphosphate</text>
        <dbReference type="Rhea" id="RHEA:24898"/>
        <dbReference type="ChEBI" id="CHEBI:33019"/>
        <dbReference type="ChEBI" id="CHEBI:37565"/>
        <dbReference type="ChEBI" id="CHEBI:58805"/>
        <dbReference type="EC" id="2.7.7.65"/>
    </reaction>
</comment>
<dbReference type="GO" id="GO:0005886">
    <property type="term" value="C:plasma membrane"/>
    <property type="evidence" value="ECO:0007669"/>
    <property type="project" value="TreeGrafter"/>
</dbReference>
<dbReference type="InterPro" id="IPR011006">
    <property type="entry name" value="CheY-like_superfamily"/>
</dbReference>
<dbReference type="SUPFAM" id="SSF52172">
    <property type="entry name" value="CheY-like"/>
    <property type="match status" value="1"/>
</dbReference>
<dbReference type="InterPro" id="IPR050469">
    <property type="entry name" value="Diguanylate_Cyclase"/>
</dbReference>
<dbReference type="AlphaFoldDB" id="I4C0U4"/>
<feature type="modified residue" description="4-aspartylphosphate" evidence="3">
    <location>
        <position position="52"/>
    </location>
</feature>
<dbReference type="NCBIfam" id="TIGR00254">
    <property type="entry name" value="GGDEF"/>
    <property type="match status" value="1"/>
</dbReference>
<name>I4C0U4_DESTA</name>
<protein>
    <recommendedName>
        <fullName evidence="1">diguanylate cyclase</fullName>
        <ecNumber evidence="1">2.7.7.65</ecNumber>
    </recommendedName>
</protein>
<dbReference type="InterPro" id="IPR001789">
    <property type="entry name" value="Sig_transdc_resp-reg_receiver"/>
</dbReference>
<keyword evidence="7" id="KW-1185">Reference proteome</keyword>
<dbReference type="Proteomes" id="UP000006055">
    <property type="component" value="Chromosome"/>
</dbReference>
<evidence type="ECO:0000259" key="4">
    <source>
        <dbReference type="PROSITE" id="PS50110"/>
    </source>
</evidence>
<dbReference type="PATRIC" id="fig|706587.4.peg.513"/>
<dbReference type="RefSeq" id="WP_014808344.1">
    <property type="nucleotide sequence ID" value="NC_018025.1"/>
</dbReference>
<evidence type="ECO:0000313" key="6">
    <source>
        <dbReference type="EMBL" id="AFM23185.1"/>
    </source>
</evidence>
<dbReference type="GO" id="GO:0000160">
    <property type="term" value="P:phosphorelay signal transduction system"/>
    <property type="evidence" value="ECO:0007669"/>
    <property type="project" value="InterPro"/>
</dbReference>
<dbReference type="GO" id="GO:0052621">
    <property type="term" value="F:diguanylate cyclase activity"/>
    <property type="evidence" value="ECO:0007669"/>
    <property type="project" value="UniProtKB-EC"/>
</dbReference>
<organism evidence="6 7">
    <name type="scientific">Desulfomonile tiedjei (strain ATCC 49306 / DSM 6799 / DCB-1)</name>
    <dbReference type="NCBI Taxonomy" id="706587"/>
    <lineage>
        <taxon>Bacteria</taxon>
        <taxon>Pseudomonadati</taxon>
        <taxon>Thermodesulfobacteriota</taxon>
        <taxon>Desulfomonilia</taxon>
        <taxon>Desulfomonilales</taxon>
        <taxon>Desulfomonilaceae</taxon>
        <taxon>Desulfomonile</taxon>
    </lineage>
</organism>
<dbReference type="FunFam" id="3.30.70.270:FF:000001">
    <property type="entry name" value="Diguanylate cyclase domain protein"/>
    <property type="match status" value="1"/>
</dbReference>
<dbReference type="GO" id="GO:1902201">
    <property type="term" value="P:negative regulation of bacterial-type flagellum-dependent cell motility"/>
    <property type="evidence" value="ECO:0007669"/>
    <property type="project" value="TreeGrafter"/>
</dbReference>
<dbReference type="CDD" id="cd01949">
    <property type="entry name" value="GGDEF"/>
    <property type="match status" value="1"/>
</dbReference>
<evidence type="ECO:0000259" key="5">
    <source>
        <dbReference type="PROSITE" id="PS50887"/>
    </source>
</evidence>
<dbReference type="KEGG" id="dti:Desti_0450"/>
<dbReference type="PANTHER" id="PTHR45138:SF9">
    <property type="entry name" value="DIGUANYLATE CYCLASE DGCM-RELATED"/>
    <property type="match status" value="1"/>
</dbReference>
<dbReference type="HOGENOM" id="CLU_000445_11_28_7"/>
<dbReference type="PANTHER" id="PTHR45138">
    <property type="entry name" value="REGULATORY COMPONENTS OF SENSORY TRANSDUCTION SYSTEM"/>
    <property type="match status" value="1"/>
</dbReference>
<dbReference type="InterPro" id="IPR029787">
    <property type="entry name" value="Nucleotide_cyclase"/>
</dbReference>
<dbReference type="EC" id="2.7.7.65" evidence="1"/>
<dbReference type="SMART" id="SM00448">
    <property type="entry name" value="REC"/>
    <property type="match status" value="1"/>
</dbReference>
<dbReference type="CDD" id="cd17574">
    <property type="entry name" value="REC_OmpR"/>
    <property type="match status" value="1"/>
</dbReference>
<dbReference type="STRING" id="706587.Desti_0450"/>
<evidence type="ECO:0000256" key="1">
    <source>
        <dbReference type="ARBA" id="ARBA00012528"/>
    </source>
</evidence>
<dbReference type="EMBL" id="CP003360">
    <property type="protein sequence ID" value="AFM23185.1"/>
    <property type="molecule type" value="Genomic_DNA"/>
</dbReference>
<dbReference type="Pfam" id="PF00990">
    <property type="entry name" value="GGDEF"/>
    <property type="match status" value="1"/>
</dbReference>